<dbReference type="EMBL" id="GBRH01170372">
    <property type="protein sequence ID" value="JAE27524.1"/>
    <property type="molecule type" value="Transcribed_RNA"/>
</dbReference>
<proteinExistence type="predicted"/>
<accession>A0A0A9GVG0</accession>
<reference evidence="1" key="1">
    <citation type="submission" date="2014-09" db="EMBL/GenBank/DDBJ databases">
        <authorList>
            <person name="Magalhaes I.L.F."/>
            <person name="Oliveira U."/>
            <person name="Santos F.R."/>
            <person name="Vidigal T.H.D.A."/>
            <person name="Brescovit A.D."/>
            <person name="Santos A.J."/>
        </authorList>
    </citation>
    <scope>NUCLEOTIDE SEQUENCE</scope>
    <source>
        <tissue evidence="1">Shoot tissue taken approximately 20 cm above the soil surface</tissue>
    </source>
</reference>
<sequence length="60" mass="6845">MHGLPSKRTNVTHDLMAYSLHLISCEQEWSSTLLSVIGDVPNFLFCFVFVTKTCSYLFLC</sequence>
<dbReference type="AlphaFoldDB" id="A0A0A9GVG0"/>
<organism evidence="1">
    <name type="scientific">Arundo donax</name>
    <name type="common">Giant reed</name>
    <name type="synonym">Donax arundinaceus</name>
    <dbReference type="NCBI Taxonomy" id="35708"/>
    <lineage>
        <taxon>Eukaryota</taxon>
        <taxon>Viridiplantae</taxon>
        <taxon>Streptophyta</taxon>
        <taxon>Embryophyta</taxon>
        <taxon>Tracheophyta</taxon>
        <taxon>Spermatophyta</taxon>
        <taxon>Magnoliopsida</taxon>
        <taxon>Liliopsida</taxon>
        <taxon>Poales</taxon>
        <taxon>Poaceae</taxon>
        <taxon>PACMAD clade</taxon>
        <taxon>Arundinoideae</taxon>
        <taxon>Arundineae</taxon>
        <taxon>Arundo</taxon>
    </lineage>
</organism>
<reference evidence="1" key="2">
    <citation type="journal article" date="2015" name="Data Brief">
        <title>Shoot transcriptome of the giant reed, Arundo donax.</title>
        <authorList>
            <person name="Barrero R.A."/>
            <person name="Guerrero F.D."/>
            <person name="Moolhuijzen P."/>
            <person name="Goolsby J.A."/>
            <person name="Tidwell J."/>
            <person name="Bellgard S.E."/>
            <person name="Bellgard M.I."/>
        </authorList>
    </citation>
    <scope>NUCLEOTIDE SEQUENCE</scope>
    <source>
        <tissue evidence="1">Shoot tissue taken approximately 20 cm above the soil surface</tissue>
    </source>
</reference>
<protein>
    <submittedName>
        <fullName evidence="1">Uncharacterized protein</fullName>
    </submittedName>
</protein>
<evidence type="ECO:0000313" key="1">
    <source>
        <dbReference type="EMBL" id="JAE27524.1"/>
    </source>
</evidence>
<name>A0A0A9GVG0_ARUDO</name>